<keyword evidence="2" id="KW-1185">Reference proteome</keyword>
<comment type="caution">
    <text evidence="1">The sequence shown here is derived from an EMBL/GenBank/DDBJ whole genome shotgun (WGS) entry which is preliminary data.</text>
</comment>
<sequence>MSDDRDSARLAADLFSADPGALSRRLDADVAEVRSLGREGARVDPAASPEETVAAVRAQAGRIGFRSPTEAAAASLRRLHELAVRERAAGPPITAYHAAATATIARGRFRGGADGRLVFHHDFAEPAGTTVTLEAAVRVDGDGALWLESFGWPAHVPAPVYTFAGTERDRLAQAVADLRGDGPFDRAMLMVFATALPGPPAADPDLRAELVDLVAGRRRDLAGYLVQTENQALAAPAHGRFGACLYRSALETLFEGYLGGAAFRLVDVDDVTELDDELRRVLADSDPPPKETIPSGTPLHHWWWTFPDRT</sequence>
<dbReference type="AlphaFoldDB" id="A0A7W3N355"/>
<gene>
    <name evidence="1" type="ORF">HNR21_005598</name>
</gene>
<evidence type="ECO:0000313" key="2">
    <source>
        <dbReference type="Proteomes" id="UP000539313"/>
    </source>
</evidence>
<dbReference type="EMBL" id="JACJII010000001">
    <property type="protein sequence ID" value="MBA9006716.1"/>
    <property type="molecule type" value="Genomic_DNA"/>
</dbReference>
<organism evidence="1 2">
    <name type="scientific">Thermomonospora cellulosilytica</name>
    <dbReference type="NCBI Taxonomy" id="1411118"/>
    <lineage>
        <taxon>Bacteria</taxon>
        <taxon>Bacillati</taxon>
        <taxon>Actinomycetota</taxon>
        <taxon>Actinomycetes</taxon>
        <taxon>Streptosporangiales</taxon>
        <taxon>Thermomonosporaceae</taxon>
        <taxon>Thermomonospora</taxon>
    </lineage>
</organism>
<reference evidence="1 2" key="1">
    <citation type="submission" date="2020-08" db="EMBL/GenBank/DDBJ databases">
        <title>Sequencing the genomes of 1000 actinobacteria strains.</title>
        <authorList>
            <person name="Klenk H.-P."/>
        </authorList>
    </citation>
    <scope>NUCLEOTIDE SEQUENCE [LARGE SCALE GENOMIC DNA]</scope>
    <source>
        <strain evidence="1 2">DSM 45823</strain>
    </source>
</reference>
<accession>A0A7W3N355</accession>
<evidence type="ECO:0000313" key="1">
    <source>
        <dbReference type="EMBL" id="MBA9006716.1"/>
    </source>
</evidence>
<proteinExistence type="predicted"/>
<name>A0A7W3N355_9ACTN</name>
<dbReference type="Proteomes" id="UP000539313">
    <property type="component" value="Unassembled WGS sequence"/>
</dbReference>
<dbReference type="RefSeq" id="WP_182707528.1">
    <property type="nucleotide sequence ID" value="NZ_JACJII010000001.1"/>
</dbReference>
<protein>
    <submittedName>
        <fullName evidence="1">Uncharacterized protein</fullName>
    </submittedName>
</protein>